<dbReference type="Pfam" id="PF00078">
    <property type="entry name" value="RVT_1"/>
    <property type="match status" value="1"/>
</dbReference>
<dbReference type="EMBL" id="SSTD01014588">
    <property type="protein sequence ID" value="TYK04226.1"/>
    <property type="molecule type" value="Genomic_DNA"/>
</dbReference>
<evidence type="ECO:0000313" key="3">
    <source>
        <dbReference type="Proteomes" id="UP000321947"/>
    </source>
</evidence>
<comment type="caution">
    <text evidence="2">The sequence shown here is derived from an EMBL/GenBank/DDBJ whole genome shotgun (WGS) entry which is preliminary data.</text>
</comment>
<dbReference type="PANTHER" id="PTHR31635:SF196">
    <property type="entry name" value="REVERSE TRANSCRIPTASE DOMAIN-CONTAINING PROTEIN-RELATED"/>
    <property type="match status" value="1"/>
</dbReference>
<feature type="domain" description="Reverse transcriptase" evidence="1">
    <location>
        <begin position="1"/>
        <end position="181"/>
    </location>
</feature>
<protein>
    <submittedName>
        <fullName evidence="2">LINE-1 retrotransposable element ORF2 protein</fullName>
    </submittedName>
</protein>
<accession>A0A5D3C1E5</accession>
<dbReference type="PANTHER" id="PTHR31635">
    <property type="entry name" value="REVERSE TRANSCRIPTASE DOMAIN-CONTAINING PROTEIN-RELATED"/>
    <property type="match status" value="1"/>
</dbReference>
<dbReference type="Proteomes" id="UP000321947">
    <property type="component" value="Unassembled WGS sequence"/>
</dbReference>
<dbReference type="AlphaFoldDB" id="A0A5D3C1E5"/>
<evidence type="ECO:0000259" key="1">
    <source>
        <dbReference type="PROSITE" id="PS50878"/>
    </source>
</evidence>
<proteinExistence type="predicted"/>
<organism evidence="2 3">
    <name type="scientific">Cucumis melo var. makuwa</name>
    <name type="common">Oriental melon</name>
    <dbReference type="NCBI Taxonomy" id="1194695"/>
    <lineage>
        <taxon>Eukaryota</taxon>
        <taxon>Viridiplantae</taxon>
        <taxon>Streptophyta</taxon>
        <taxon>Embryophyta</taxon>
        <taxon>Tracheophyta</taxon>
        <taxon>Spermatophyta</taxon>
        <taxon>Magnoliopsida</taxon>
        <taxon>eudicotyledons</taxon>
        <taxon>Gunneridae</taxon>
        <taxon>Pentapetalae</taxon>
        <taxon>rosids</taxon>
        <taxon>fabids</taxon>
        <taxon>Cucurbitales</taxon>
        <taxon>Cucurbitaceae</taxon>
        <taxon>Benincaseae</taxon>
        <taxon>Cucumis</taxon>
    </lineage>
</organism>
<evidence type="ECO:0000313" key="2">
    <source>
        <dbReference type="EMBL" id="TYK04226.1"/>
    </source>
</evidence>
<reference evidence="2 3" key="1">
    <citation type="submission" date="2019-08" db="EMBL/GenBank/DDBJ databases">
        <title>Draft genome sequences of two oriental melons (Cucumis melo L. var makuwa).</title>
        <authorList>
            <person name="Kwon S.-Y."/>
        </authorList>
    </citation>
    <scope>NUCLEOTIDE SEQUENCE [LARGE SCALE GENOMIC DNA]</scope>
    <source>
        <strain evidence="3">cv. Chang Bougi</strain>
        <tissue evidence="2">Leaf</tissue>
    </source>
</reference>
<dbReference type="PROSITE" id="PS50878">
    <property type="entry name" value="RT_POL"/>
    <property type="match status" value="1"/>
</dbReference>
<gene>
    <name evidence="2" type="ORF">E5676_scaffold24967G00340</name>
</gene>
<sequence length="181" mass="20893">MAKALANRLKTTLPDTVAENQMTFIKGRQISNAILIANEAIDTWKQRKTKGFVLKLDIEKALDKISWSFIDFMLAKKNFPIKWRKWINACISNIQYFILINGTPKGRIKAERGIRQSDPISPLIFVLAMDYLSRLLSHLEARRAIKRVSLSNNYNISHLLFADDVLIFVENNDKYLNNPQI</sequence>
<dbReference type="InterPro" id="IPR000477">
    <property type="entry name" value="RT_dom"/>
</dbReference>
<name>A0A5D3C1E5_CUCMM</name>